<evidence type="ECO:0000313" key="1">
    <source>
        <dbReference type="EMBL" id="CAD2193293.1"/>
    </source>
</evidence>
<sequence>MEVVFHLQNLIQHIINKDNLIGQEMIERNLIYPAGRKSLSRAFE</sequence>
<gene>
    <name evidence="1" type="ORF">MENT_LOCUS46230</name>
</gene>
<dbReference type="Proteomes" id="UP000580250">
    <property type="component" value="Unassembled WGS sequence"/>
</dbReference>
<evidence type="ECO:0000313" key="2">
    <source>
        <dbReference type="Proteomes" id="UP000580250"/>
    </source>
</evidence>
<dbReference type="EMBL" id="CAJEWN010001018">
    <property type="protein sequence ID" value="CAD2193293.1"/>
    <property type="molecule type" value="Genomic_DNA"/>
</dbReference>
<name>A0A6V7X260_MELEN</name>
<reference evidence="1 2" key="1">
    <citation type="submission" date="2020-08" db="EMBL/GenBank/DDBJ databases">
        <authorList>
            <person name="Koutsovoulos G."/>
            <person name="Danchin GJ E."/>
        </authorList>
    </citation>
    <scope>NUCLEOTIDE SEQUENCE [LARGE SCALE GENOMIC DNA]</scope>
</reference>
<accession>A0A6V7X260</accession>
<proteinExistence type="predicted"/>
<comment type="caution">
    <text evidence="1">The sequence shown here is derived from an EMBL/GenBank/DDBJ whole genome shotgun (WGS) entry which is preliminary data.</text>
</comment>
<protein>
    <submittedName>
        <fullName evidence="1">Uncharacterized protein</fullName>
    </submittedName>
</protein>
<organism evidence="1 2">
    <name type="scientific">Meloidogyne enterolobii</name>
    <name type="common">Root-knot nematode worm</name>
    <name type="synonym">Meloidogyne mayaguensis</name>
    <dbReference type="NCBI Taxonomy" id="390850"/>
    <lineage>
        <taxon>Eukaryota</taxon>
        <taxon>Metazoa</taxon>
        <taxon>Ecdysozoa</taxon>
        <taxon>Nematoda</taxon>
        <taxon>Chromadorea</taxon>
        <taxon>Rhabditida</taxon>
        <taxon>Tylenchina</taxon>
        <taxon>Tylenchomorpha</taxon>
        <taxon>Tylenchoidea</taxon>
        <taxon>Meloidogynidae</taxon>
        <taxon>Meloidogyninae</taxon>
        <taxon>Meloidogyne</taxon>
    </lineage>
</organism>
<dbReference type="AlphaFoldDB" id="A0A6V7X260"/>